<accession>A0A6I2L1P6</accession>
<dbReference type="AlphaFoldDB" id="A0A6I2L1P6"/>
<proteinExistence type="predicted"/>
<evidence type="ECO:0000313" key="3">
    <source>
        <dbReference type="Proteomes" id="UP000433309"/>
    </source>
</evidence>
<dbReference type="InterPro" id="IPR014833">
    <property type="entry name" value="TnsA_N"/>
</dbReference>
<evidence type="ECO:0000313" key="2">
    <source>
        <dbReference type="EMBL" id="MRW90189.1"/>
    </source>
</evidence>
<organism evidence="2 3">
    <name type="scientific">Duganella guangzhouensis</name>
    <dbReference type="NCBI Taxonomy" id="2666084"/>
    <lineage>
        <taxon>Bacteria</taxon>
        <taxon>Pseudomonadati</taxon>
        <taxon>Pseudomonadota</taxon>
        <taxon>Betaproteobacteria</taxon>
        <taxon>Burkholderiales</taxon>
        <taxon>Oxalobacteraceae</taxon>
        <taxon>Telluria group</taxon>
        <taxon>Duganella</taxon>
    </lineage>
</organism>
<dbReference type="InterPro" id="IPR011856">
    <property type="entry name" value="tRNA_endonuc-like_dom_sf"/>
</dbReference>
<dbReference type="RefSeq" id="WP_154375400.1">
    <property type="nucleotide sequence ID" value="NZ_WKJK01000004.1"/>
</dbReference>
<dbReference type="Gene3D" id="3.40.1350.10">
    <property type="match status" value="1"/>
</dbReference>
<dbReference type="Pfam" id="PF08722">
    <property type="entry name" value="Tn7_TnsA-like_N"/>
    <property type="match status" value="1"/>
</dbReference>
<reference evidence="2 3" key="1">
    <citation type="submission" date="2019-11" db="EMBL/GenBank/DDBJ databases">
        <title>Novel species isolated from a subtropical stream in China.</title>
        <authorList>
            <person name="Lu H."/>
        </authorList>
    </citation>
    <scope>NUCLEOTIDE SEQUENCE [LARGE SCALE GENOMIC DNA]</scope>
    <source>
        <strain evidence="2 3">FT80W</strain>
    </source>
</reference>
<sequence>MRTQKRFTPGLLERFKRLGRGKGVYGDYVPWHQVSRSDPSSKGTSHCPVWGGRHVELLSTIEHIVFYFCTMVSDVIDIRDQFPLCTDQSSHELCAYEAGRRTTELYAGTVDIANELAIAHPLVRGEGRSALWVMTTDFLVTLDRPAGKQLLAVAVKTKDAIIDERTKQLLSIERAYWMARGAEWILITPDLYVELAADTLMNTFGWALGEKCDDMQIQFVTANIHKLSGKSLTTALSILVQEFQDMDVAQRAFWQTVWSGLMPVDLRRGWRPHLPLHLLEPSLFRALNPVESRRSAWAF</sequence>
<dbReference type="SUPFAM" id="SSF52980">
    <property type="entry name" value="Restriction endonuclease-like"/>
    <property type="match status" value="1"/>
</dbReference>
<comment type="caution">
    <text evidence="2">The sequence shown here is derived from an EMBL/GenBank/DDBJ whole genome shotgun (WGS) entry which is preliminary data.</text>
</comment>
<protein>
    <submittedName>
        <fullName evidence="2">Transposase</fullName>
    </submittedName>
</protein>
<dbReference type="Proteomes" id="UP000433309">
    <property type="component" value="Unassembled WGS sequence"/>
</dbReference>
<gene>
    <name evidence="2" type="ORF">GJ699_09355</name>
</gene>
<dbReference type="CDD" id="cd22362">
    <property type="entry name" value="TnsA_endonuclease-like"/>
    <property type="match status" value="1"/>
</dbReference>
<keyword evidence="3" id="KW-1185">Reference proteome</keyword>
<name>A0A6I2L1P6_9BURK</name>
<dbReference type="EMBL" id="WKJK01000004">
    <property type="protein sequence ID" value="MRW90189.1"/>
    <property type="molecule type" value="Genomic_DNA"/>
</dbReference>
<evidence type="ECO:0000259" key="1">
    <source>
        <dbReference type="Pfam" id="PF08722"/>
    </source>
</evidence>
<dbReference type="GO" id="GO:0003676">
    <property type="term" value="F:nucleic acid binding"/>
    <property type="evidence" value="ECO:0007669"/>
    <property type="project" value="InterPro"/>
</dbReference>
<feature type="domain" description="TnsA endonuclease N-terminal" evidence="1">
    <location>
        <begin position="74"/>
        <end position="188"/>
    </location>
</feature>
<dbReference type="InterPro" id="IPR011335">
    <property type="entry name" value="Restrct_endonuc-II-like"/>
</dbReference>